<evidence type="ECO:0000259" key="9">
    <source>
        <dbReference type="Pfam" id="PF04261"/>
    </source>
</evidence>
<dbReference type="InterPro" id="IPR006311">
    <property type="entry name" value="TAT_signal"/>
</dbReference>
<keyword evidence="4" id="KW-0479">Metal-binding</keyword>
<evidence type="ECO:0000256" key="8">
    <source>
        <dbReference type="ARBA" id="ARBA00025737"/>
    </source>
</evidence>
<evidence type="ECO:0000256" key="2">
    <source>
        <dbReference type="ARBA" id="ARBA00022559"/>
    </source>
</evidence>
<evidence type="ECO:0000256" key="6">
    <source>
        <dbReference type="ARBA" id="ARBA00023002"/>
    </source>
</evidence>
<comment type="similarity">
    <text evidence="8">Belongs to the DyP-type peroxidase family.</text>
</comment>
<dbReference type="PROSITE" id="PS51318">
    <property type="entry name" value="TAT"/>
    <property type="match status" value="1"/>
</dbReference>
<dbReference type="EMBL" id="CP070496">
    <property type="protein sequence ID" value="QSB04139.1"/>
    <property type="molecule type" value="Genomic_DNA"/>
</dbReference>
<keyword evidence="5" id="KW-0732">Signal</keyword>
<evidence type="ECO:0000256" key="5">
    <source>
        <dbReference type="ARBA" id="ARBA00022729"/>
    </source>
</evidence>
<dbReference type="PANTHER" id="PTHR30521:SF4">
    <property type="entry name" value="DEFERROCHELATASE"/>
    <property type="match status" value="1"/>
</dbReference>
<dbReference type="InterPro" id="IPR048328">
    <property type="entry name" value="Dyp_perox_C"/>
</dbReference>
<keyword evidence="3" id="KW-0349">Heme</keyword>
<sequence length="409" mass="44476">MSASENQLSRRRLLGYAAATTGVAASAAAGAMGGHMISQRVRPQPTDDSEMASQRVEAFFGPHQAGIATDPQAHALLLAFDLNEEVDLERFMALMRIISDDAARLTQGQPALADNDPTLAKNPAGLTVTFGFGPMLFTKLGLATQLPEGPVRIPGFDIDRLDVQWTDGDLIVQLCADDELALIHAQRMMVKDLRAFMSVRWAQRGFRPLPTVLSDTPRNVMGQLDGTSNPRPGTDEFSQTVWADAAPDVPEWFTGGTTMVVRRIRVELDEWDRLDEVGKELALGRKMDSGAPLGGTAEHDEPDFAARKEGGLPVIPTNAHIRRAHSDDGARIFRRSYNFDAGPTAGGTPEAGLLFVSFQARLRQFVAIQERLAEADMLNSYTTPVGSSVFFVPPGCEYGGWVGQTLLDR</sequence>
<evidence type="ECO:0000256" key="7">
    <source>
        <dbReference type="ARBA" id="ARBA00023004"/>
    </source>
</evidence>
<dbReference type="GO" id="GO:0046872">
    <property type="term" value="F:metal ion binding"/>
    <property type="evidence" value="ECO:0007669"/>
    <property type="project" value="UniProtKB-KW"/>
</dbReference>
<evidence type="ECO:0000313" key="11">
    <source>
        <dbReference type="EMBL" id="QSB04139.1"/>
    </source>
</evidence>
<evidence type="ECO:0000256" key="3">
    <source>
        <dbReference type="ARBA" id="ARBA00022617"/>
    </source>
</evidence>
<organism evidence="11 12">
    <name type="scientific">Natronoglycomyces albus</name>
    <dbReference type="NCBI Taxonomy" id="2811108"/>
    <lineage>
        <taxon>Bacteria</taxon>
        <taxon>Bacillati</taxon>
        <taxon>Actinomycetota</taxon>
        <taxon>Actinomycetes</taxon>
        <taxon>Glycomycetales</taxon>
        <taxon>Glycomycetaceae</taxon>
        <taxon>Natronoglycomyces</taxon>
    </lineage>
</organism>
<dbReference type="PROSITE" id="PS51404">
    <property type="entry name" value="DYP_PEROXIDASE"/>
    <property type="match status" value="1"/>
</dbReference>
<evidence type="ECO:0000256" key="4">
    <source>
        <dbReference type="ARBA" id="ARBA00022723"/>
    </source>
</evidence>
<keyword evidence="2 11" id="KW-0575">Peroxidase</keyword>
<dbReference type="GO" id="GO:0005829">
    <property type="term" value="C:cytosol"/>
    <property type="evidence" value="ECO:0007669"/>
    <property type="project" value="TreeGrafter"/>
</dbReference>
<accession>A0A895XL37</accession>
<proteinExistence type="inferred from homology"/>
<dbReference type="RefSeq" id="WP_213170138.1">
    <property type="nucleotide sequence ID" value="NZ_CP070496.1"/>
</dbReference>
<dbReference type="SUPFAM" id="SSF54909">
    <property type="entry name" value="Dimeric alpha+beta barrel"/>
    <property type="match status" value="1"/>
</dbReference>
<dbReference type="Proteomes" id="UP000662939">
    <property type="component" value="Chromosome"/>
</dbReference>
<comment type="cofactor">
    <cofactor evidence="1">
        <name>heme b</name>
        <dbReference type="ChEBI" id="CHEBI:60344"/>
    </cofactor>
</comment>
<feature type="domain" description="Dyp-type peroxidase N-terminal" evidence="9">
    <location>
        <begin position="64"/>
        <end position="207"/>
    </location>
</feature>
<dbReference type="KEGG" id="nav:JQS30_09970"/>
<evidence type="ECO:0000259" key="10">
    <source>
        <dbReference type="Pfam" id="PF20628"/>
    </source>
</evidence>
<evidence type="ECO:0000256" key="1">
    <source>
        <dbReference type="ARBA" id="ARBA00001970"/>
    </source>
</evidence>
<gene>
    <name evidence="11" type="ORF">JQS30_09970</name>
</gene>
<dbReference type="InterPro" id="IPR048327">
    <property type="entry name" value="Dyp_perox_N"/>
</dbReference>
<dbReference type="PANTHER" id="PTHR30521">
    <property type="entry name" value="DEFERROCHELATASE/PEROXIDASE"/>
    <property type="match status" value="1"/>
</dbReference>
<dbReference type="InterPro" id="IPR011008">
    <property type="entry name" value="Dimeric_a/b-barrel"/>
</dbReference>
<dbReference type="AlphaFoldDB" id="A0A895XL37"/>
<dbReference type="InterPro" id="IPR006314">
    <property type="entry name" value="Dyp_peroxidase"/>
</dbReference>
<protein>
    <submittedName>
        <fullName evidence="11">Dyp-type peroxidase</fullName>
    </submittedName>
</protein>
<dbReference type="GO" id="GO:0004601">
    <property type="term" value="F:peroxidase activity"/>
    <property type="evidence" value="ECO:0007669"/>
    <property type="project" value="UniProtKB-KW"/>
</dbReference>
<dbReference type="Pfam" id="PF04261">
    <property type="entry name" value="Dyp_perox_N"/>
    <property type="match status" value="1"/>
</dbReference>
<dbReference type="GO" id="GO:0020037">
    <property type="term" value="F:heme binding"/>
    <property type="evidence" value="ECO:0007669"/>
    <property type="project" value="InterPro"/>
</dbReference>
<keyword evidence="7" id="KW-0408">Iron</keyword>
<evidence type="ECO:0000313" key="12">
    <source>
        <dbReference type="Proteomes" id="UP000662939"/>
    </source>
</evidence>
<keyword evidence="12" id="KW-1185">Reference proteome</keyword>
<name>A0A895XL37_9ACTN</name>
<dbReference type="NCBIfam" id="TIGR01413">
    <property type="entry name" value="Dyp_perox_fam"/>
    <property type="match status" value="1"/>
</dbReference>
<dbReference type="Pfam" id="PF20628">
    <property type="entry name" value="Dyp_perox_C"/>
    <property type="match status" value="1"/>
</dbReference>
<reference evidence="11" key="1">
    <citation type="submission" date="2021-02" db="EMBL/GenBank/DDBJ databases">
        <title>Natronoglycomyces albus gen. nov., sp. nov, a haloalkaliphilic actinobacterium from a soda solonchak soil.</title>
        <authorList>
            <person name="Sorokin D.Y."/>
            <person name="Khijniak T.V."/>
            <person name="Zakharycheva A.P."/>
            <person name="Boueva O.V."/>
            <person name="Ariskina E.V."/>
            <person name="Hahnke R.L."/>
            <person name="Bunk B."/>
            <person name="Sproer C."/>
            <person name="Schumann P."/>
            <person name="Evtushenko L.I."/>
            <person name="Kublanov I.V."/>
        </authorList>
    </citation>
    <scope>NUCLEOTIDE SEQUENCE</scope>
    <source>
        <strain evidence="11">DSM 106290</strain>
    </source>
</reference>
<keyword evidence="6" id="KW-0560">Oxidoreductase</keyword>
<feature type="domain" description="Dyp-type peroxidase C-terminal" evidence="10">
    <location>
        <begin position="216"/>
        <end position="396"/>
    </location>
</feature>